<accession>A0A8J4PK04</accession>
<dbReference type="EMBL" id="AJWJ01001015">
    <property type="protein sequence ID" value="KAF2068392.1"/>
    <property type="molecule type" value="Genomic_DNA"/>
</dbReference>
<organism evidence="1 2">
    <name type="scientific">Polysphondylium violaceum</name>
    <dbReference type="NCBI Taxonomy" id="133409"/>
    <lineage>
        <taxon>Eukaryota</taxon>
        <taxon>Amoebozoa</taxon>
        <taxon>Evosea</taxon>
        <taxon>Eumycetozoa</taxon>
        <taxon>Dictyostelia</taxon>
        <taxon>Dictyosteliales</taxon>
        <taxon>Dictyosteliaceae</taxon>
        <taxon>Polysphondylium</taxon>
    </lineage>
</organism>
<name>A0A8J4PK04_9MYCE</name>
<dbReference type="Proteomes" id="UP000695562">
    <property type="component" value="Unassembled WGS sequence"/>
</dbReference>
<reference evidence="1" key="1">
    <citation type="submission" date="2020-01" db="EMBL/GenBank/DDBJ databases">
        <title>Development of genomics and gene disruption for Polysphondylium violaceum indicates a role for the polyketide synthase stlB in stalk morphogenesis.</title>
        <authorList>
            <person name="Narita B."/>
            <person name="Kawabe Y."/>
            <person name="Kin K."/>
            <person name="Saito T."/>
            <person name="Gibbs R."/>
            <person name="Kuspa A."/>
            <person name="Muzny D."/>
            <person name="Queller D."/>
            <person name="Richards S."/>
            <person name="Strassman J."/>
            <person name="Sucgang R."/>
            <person name="Worley K."/>
            <person name="Schaap P."/>
        </authorList>
    </citation>
    <scope>NUCLEOTIDE SEQUENCE</scope>
    <source>
        <strain evidence="1">QSvi11</strain>
    </source>
</reference>
<sequence length="435" mass="51212">RCLEWGSNELFVSLWNRFKAKDQIRVSETNNSISFCQDPVDKTRHSEYNYDEIVYIEGCLNIHIIDFLIGEGYIGIIKQTRILLYRPDHLLRIKYTRKEDFQLIEKFIKLEILNFHQVLVRCIKKGNIALFEWLYPLQGEYKFKMHELLQELLKHPSTRVLKLLKPEFSQIGWERLLSIKSLKLCFLKQILASIPHQQNPLPTKLLQLLVGKSSYAHAKHVLSNYRFESITPILSTLARRDNPAMVNLIYQYRDTAFINTPTQQDWDSLFRKCIRANSDRGTTANLEYLINHTDHILSCPIPKDMDSINPHTLSAEAFMLIGIGGYLDPAKHDKFLQHVLLDGQSRFPDFFFLIDKEVFSDNIYHFVQYIVDKSNTGHHEGPIKYCLYYLYNNQHRFTDAPSDKLEICREILNQPIPEYLSTHIKSYYFNNKDDN</sequence>
<comment type="caution">
    <text evidence="1">The sequence shown here is derived from an EMBL/GenBank/DDBJ whole genome shotgun (WGS) entry which is preliminary data.</text>
</comment>
<feature type="non-terminal residue" evidence="1">
    <location>
        <position position="1"/>
    </location>
</feature>
<evidence type="ECO:0000313" key="2">
    <source>
        <dbReference type="Proteomes" id="UP000695562"/>
    </source>
</evidence>
<evidence type="ECO:0000313" key="1">
    <source>
        <dbReference type="EMBL" id="KAF2068392.1"/>
    </source>
</evidence>
<gene>
    <name evidence="1" type="ORF">CYY_010284</name>
</gene>
<proteinExistence type="predicted"/>
<dbReference type="AlphaFoldDB" id="A0A8J4PK04"/>
<protein>
    <submittedName>
        <fullName evidence="1">Uncharacterized protein</fullName>
    </submittedName>
</protein>
<keyword evidence="2" id="KW-1185">Reference proteome</keyword>